<dbReference type="EMBL" id="CP059663">
    <property type="protein sequence ID" value="QRW21131.1"/>
    <property type="molecule type" value="Genomic_DNA"/>
</dbReference>
<evidence type="ECO:0000313" key="2">
    <source>
        <dbReference type="Proteomes" id="UP000650533"/>
    </source>
</evidence>
<dbReference type="KEGG" id="rsx:RhiXN_06120"/>
<sequence>MYNVPSEIILAIAEHLRLDISHRTTLSSLCLVDKRTYHLAKVYLYRHVELNSNSAITKFRQTLTVLCPHNAVHVNTLNVYPLIWHTRACSSNRIRKDLVPDLRSILNVVSNLKHLYLAITRKALVLLLADIKPVFSLYSMAHSGDMSKPLLKFLSNQPEIVNHGWYSLSSWKMCRLLQESMTQDNRFLGNLRSAIGPANFLAALMRRRPLTSITILIYTWRYKNTKLDDASASCGGVTGWVKAMYEAYAGGIGLIPPRESLKEIRIAETQLPMRSLPGSKKPKNYMRSYLQIVLRRFSQVERLEVVSSRSLPHNATPFTVHPWLLEMNDMSMWNQIAPSLKKTGYEIQ</sequence>
<protein>
    <submittedName>
        <fullName evidence="1">Uncharacterized protein</fullName>
    </submittedName>
</protein>
<dbReference type="Proteomes" id="UP000650533">
    <property type="component" value="Chromosome 6"/>
</dbReference>
<reference evidence="1" key="1">
    <citation type="submission" date="2020-05" db="EMBL/GenBank/DDBJ databases">
        <title>Evolutionary and genomic comparisons of hybrid uninucleate and nonhybrid Rhizoctonia fungi.</title>
        <authorList>
            <person name="Li C."/>
            <person name="Chen X."/>
        </authorList>
    </citation>
    <scope>NUCLEOTIDE SEQUENCE</scope>
    <source>
        <strain evidence="1">AG-1 IA</strain>
    </source>
</reference>
<gene>
    <name evidence="1" type="ORF">RhiXN_06120</name>
</gene>
<organism evidence="1 2">
    <name type="scientific">Rhizoctonia solani</name>
    <dbReference type="NCBI Taxonomy" id="456999"/>
    <lineage>
        <taxon>Eukaryota</taxon>
        <taxon>Fungi</taxon>
        <taxon>Dikarya</taxon>
        <taxon>Basidiomycota</taxon>
        <taxon>Agaricomycotina</taxon>
        <taxon>Agaricomycetes</taxon>
        <taxon>Cantharellales</taxon>
        <taxon>Ceratobasidiaceae</taxon>
        <taxon>Rhizoctonia</taxon>
    </lineage>
</organism>
<proteinExistence type="predicted"/>
<accession>A0A8H8SWL6</accession>
<dbReference type="AlphaFoldDB" id="A0A8H8SWL6"/>
<name>A0A8H8SWL6_9AGAM</name>
<dbReference type="RefSeq" id="XP_043181368.1">
    <property type="nucleotide sequence ID" value="XM_043325936.1"/>
</dbReference>
<dbReference type="GeneID" id="67028399"/>
<evidence type="ECO:0000313" key="1">
    <source>
        <dbReference type="EMBL" id="QRW21131.1"/>
    </source>
</evidence>